<name>A0ABP4RSE8_9MICO</name>
<dbReference type="SUPFAM" id="SSF51905">
    <property type="entry name" value="FAD/NAD(P)-binding domain"/>
    <property type="match status" value="1"/>
</dbReference>
<evidence type="ECO:0000259" key="2">
    <source>
        <dbReference type="Pfam" id="PF01494"/>
    </source>
</evidence>
<dbReference type="Gene3D" id="3.50.50.60">
    <property type="entry name" value="FAD/NAD(P)-binding domain"/>
    <property type="match status" value="1"/>
</dbReference>
<keyword evidence="4" id="KW-1185">Reference proteome</keyword>
<evidence type="ECO:0000313" key="3">
    <source>
        <dbReference type="EMBL" id="GAA1660834.1"/>
    </source>
</evidence>
<feature type="domain" description="FAD-binding" evidence="2">
    <location>
        <begin position="2"/>
        <end position="337"/>
    </location>
</feature>
<organism evidence="3 4">
    <name type="scientific">Microbacterium lacus</name>
    <dbReference type="NCBI Taxonomy" id="415217"/>
    <lineage>
        <taxon>Bacteria</taxon>
        <taxon>Bacillati</taxon>
        <taxon>Actinomycetota</taxon>
        <taxon>Actinomycetes</taxon>
        <taxon>Micrococcales</taxon>
        <taxon>Microbacteriaceae</taxon>
        <taxon>Microbacterium</taxon>
    </lineage>
</organism>
<keyword evidence="1" id="KW-0560">Oxidoreductase</keyword>
<evidence type="ECO:0000313" key="4">
    <source>
        <dbReference type="Proteomes" id="UP001500596"/>
    </source>
</evidence>
<gene>
    <name evidence="3" type="ORF">GCM10009807_00720</name>
</gene>
<dbReference type="EMBL" id="BAAAPK010000001">
    <property type="protein sequence ID" value="GAA1660834.1"/>
    <property type="molecule type" value="Genomic_DNA"/>
</dbReference>
<proteinExistence type="predicted"/>
<dbReference type="Pfam" id="PF01494">
    <property type="entry name" value="FAD_binding_3"/>
    <property type="match status" value="1"/>
</dbReference>
<dbReference type="Proteomes" id="UP001500596">
    <property type="component" value="Unassembled WGS sequence"/>
</dbReference>
<dbReference type="PRINTS" id="PR00420">
    <property type="entry name" value="RNGMNOXGNASE"/>
</dbReference>
<protein>
    <submittedName>
        <fullName evidence="3">NAD(P)/FAD-dependent oxidoreductase</fullName>
    </submittedName>
</protein>
<dbReference type="PANTHER" id="PTHR43476">
    <property type="entry name" value="3-(3-HYDROXY-PHENYL)PROPIONATE/3-HYDROXYCINNAMIC ACID HYDROXYLASE"/>
    <property type="match status" value="1"/>
</dbReference>
<dbReference type="Gene3D" id="3.30.70.2450">
    <property type="match status" value="1"/>
</dbReference>
<dbReference type="InterPro" id="IPR050631">
    <property type="entry name" value="PheA/TfdB_FAD_monoxygenase"/>
</dbReference>
<dbReference type="RefSeq" id="WP_344050462.1">
    <property type="nucleotide sequence ID" value="NZ_BAAAPK010000001.1"/>
</dbReference>
<dbReference type="PANTHER" id="PTHR43476:SF3">
    <property type="entry name" value="FAD-BINDING MONOOXYGENASE"/>
    <property type="match status" value="1"/>
</dbReference>
<accession>A0ABP4RSE8</accession>
<reference evidence="4" key="1">
    <citation type="journal article" date="2019" name="Int. J. Syst. Evol. Microbiol.">
        <title>The Global Catalogue of Microorganisms (GCM) 10K type strain sequencing project: providing services to taxonomists for standard genome sequencing and annotation.</title>
        <authorList>
            <consortium name="The Broad Institute Genomics Platform"/>
            <consortium name="The Broad Institute Genome Sequencing Center for Infectious Disease"/>
            <person name="Wu L."/>
            <person name="Ma J."/>
        </authorList>
    </citation>
    <scope>NUCLEOTIDE SEQUENCE [LARGE SCALE GENOMIC DNA]</scope>
    <source>
        <strain evidence="4">JCM 15575</strain>
    </source>
</reference>
<evidence type="ECO:0000256" key="1">
    <source>
        <dbReference type="ARBA" id="ARBA00023002"/>
    </source>
</evidence>
<dbReference type="InterPro" id="IPR002938">
    <property type="entry name" value="FAD-bd"/>
</dbReference>
<sequence length="387" mass="40350">MTDVIVVGAGPVGTVLAGELGRRGVTVRVLERRVTAGGGTRAIGLHAPVLAALEESGITEQLLARALRVPRGIARAGDRVLGEVRFDTISARFPFVATLPQSETEDVLAGASIAPERGVQVTAVRPRAGAVTVTAVHRAGPADGAIEELTAPIVVLAGGWSARALAYRDGRVPAKVYPDRYLMSDIPVPDRPDAHTAVVNLSRGGVLESFPMPGSVRRVVAWDADADPAVDSPEVRMQRLRAALRARGEGAVADAVQTATAFGIRRVCAPELRRGRLFVIGDAAHEVSPIGGQGMNLGLLDAVGLAPLLARWVRTGAAPDAELAAWERRRVASARRAGALAAVNTLLGRPRGAAGDLVRRSLVRGMLAPPLGRGFAWAYAMGLDAGA</sequence>
<comment type="caution">
    <text evidence="3">The sequence shown here is derived from an EMBL/GenBank/DDBJ whole genome shotgun (WGS) entry which is preliminary data.</text>
</comment>
<dbReference type="InterPro" id="IPR036188">
    <property type="entry name" value="FAD/NAD-bd_sf"/>
</dbReference>